<evidence type="ECO:0000313" key="11">
    <source>
        <dbReference type="Ensembl" id="ENSGEVP00005029405.1"/>
    </source>
</evidence>
<feature type="domain" description="Peptidase S54 rhomboid" evidence="10">
    <location>
        <begin position="42"/>
        <end position="148"/>
    </location>
</feature>
<feature type="signal peptide" evidence="9">
    <location>
        <begin position="1"/>
        <end position="19"/>
    </location>
</feature>
<evidence type="ECO:0000256" key="2">
    <source>
        <dbReference type="ARBA" id="ARBA00009045"/>
    </source>
</evidence>
<reference evidence="11" key="1">
    <citation type="submission" date="2025-08" db="UniProtKB">
        <authorList>
            <consortium name="Ensembl"/>
        </authorList>
    </citation>
    <scope>IDENTIFICATION</scope>
</reference>
<dbReference type="PANTHER" id="PTHR43066:SF1">
    <property type="entry name" value="RHOMBOID PROTEIN 2"/>
    <property type="match status" value="1"/>
</dbReference>
<dbReference type="OrthoDB" id="10257275at2759"/>
<comment type="similarity">
    <text evidence="2">Belongs to the peptidase S54 family.</text>
</comment>
<accession>A0A8C5F2P9</accession>
<organism evidence="11 12">
    <name type="scientific">Gopherus evgoodei</name>
    <name type="common">Goodes thornscrub tortoise</name>
    <dbReference type="NCBI Taxonomy" id="1825980"/>
    <lineage>
        <taxon>Eukaryota</taxon>
        <taxon>Metazoa</taxon>
        <taxon>Chordata</taxon>
        <taxon>Craniata</taxon>
        <taxon>Vertebrata</taxon>
        <taxon>Euteleostomi</taxon>
        <taxon>Archelosauria</taxon>
        <taxon>Testudinata</taxon>
        <taxon>Testudines</taxon>
        <taxon>Cryptodira</taxon>
        <taxon>Durocryptodira</taxon>
        <taxon>Testudinoidea</taxon>
        <taxon>Testudinidae</taxon>
        <taxon>Gopherus</taxon>
    </lineage>
</organism>
<evidence type="ECO:0000256" key="8">
    <source>
        <dbReference type="SAM" id="MobiDB-lite"/>
    </source>
</evidence>
<dbReference type="GO" id="GO:0004252">
    <property type="term" value="F:serine-type endopeptidase activity"/>
    <property type="evidence" value="ECO:0007669"/>
    <property type="project" value="InterPro"/>
</dbReference>
<sequence>MSVARLPLATLLLVALNVGLYLHPLGSPENTCLSVQGVWALGEWQRLLLAPFHHLGWGHLGLNMGALLWLGAGLEGRVGSVRAGWLLGGMTLLGGLVHLGLNAGLAAILREPRCREHCAVGFSGVIFSLEAMEGLLAPVTIVTLGSVTITTKWLCLAECCTVTLLYPRCALGGAMGQRAGWGAQHRAGGDRGGAESTVGQESGQGAGWRIGRVGGQAGGAVGQGREAAGQGVGQGAGQSLLWGRRWGRGCCGQDRGSCGAGDGAESTAGHGRGHSGVGSGARVAVGQGEGQGAPWDR</sequence>
<dbReference type="GO" id="GO:0016020">
    <property type="term" value="C:membrane"/>
    <property type="evidence" value="ECO:0007669"/>
    <property type="project" value="UniProtKB-SubCell"/>
</dbReference>
<evidence type="ECO:0000256" key="9">
    <source>
        <dbReference type="SAM" id="SignalP"/>
    </source>
</evidence>
<reference evidence="11" key="2">
    <citation type="submission" date="2025-09" db="UniProtKB">
        <authorList>
            <consortium name="Ensembl"/>
        </authorList>
    </citation>
    <scope>IDENTIFICATION</scope>
</reference>
<evidence type="ECO:0000313" key="12">
    <source>
        <dbReference type="Proteomes" id="UP000694390"/>
    </source>
</evidence>
<evidence type="ECO:0000256" key="4">
    <source>
        <dbReference type="ARBA" id="ARBA00022692"/>
    </source>
</evidence>
<feature type="region of interest" description="Disordered" evidence="8">
    <location>
        <begin position="182"/>
        <end position="209"/>
    </location>
</feature>
<dbReference type="Proteomes" id="UP000694390">
    <property type="component" value="Unassembled WGS sequence"/>
</dbReference>
<keyword evidence="4" id="KW-0812">Transmembrane</keyword>
<dbReference type="Ensembl" id="ENSGEVT00005030889.1">
    <property type="protein sequence ID" value="ENSGEVP00005029405.1"/>
    <property type="gene ID" value="ENSGEVG00005020588.1"/>
</dbReference>
<keyword evidence="9" id="KW-0732">Signal</keyword>
<keyword evidence="6" id="KW-1133">Transmembrane helix</keyword>
<dbReference type="PANTHER" id="PTHR43066">
    <property type="entry name" value="RHOMBOID-RELATED PROTEIN"/>
    <property type="match status" value="1"/>
</dbReference>
<keyword evidence="3" id="KW-0645">Protease</keyword>
<evidence type="ECO:0000256" key="7">
    <source>
        <dbReference type="ARBA" id="ARBA00023136"/>
    </source>
</evidence>
<keyword evidence="5" id="KW-0378">Hydrolase</keyword>
<keyword evidence="12" id="KW-1185">Reference proteome</keyword>
<feature type="chain" id="PRO_5034514266" description="Peptidase S54 rhomboid domain-containing protein" evidence="9">
    <location>
        <begin position="20"/>
        <end position="297"/>
    </location>
</feature>
<comment type="subcellular location">
    <subcellularLocation>
        <location evidence="1">Membrane</location>
        <topology evidence="1">Multi-pass membrane protein</topology>
    </subcellularLocation>
</comment>
<evidence type="ECO:0000259" key="10">
    <source>
        <dbReference type="Pfam" id="PF01694"/>
    </source>
</evidence>
<name>A0A8C5F2P9_9SAUR</name>
<dbReference type="InterPro" id="IPR035952">
    <property type="entry name" value="Rhomboid-like_sf"/>
</dbReference>
<protein>
    <recommendedName>
        <fullName evidence="10">Peptidase S54 rhomboid domain-containing protein</fullName>
    </recommendedName>
</protein>
<feature type="region of interest" description="Disordered" evidence="8">
    <location>
        <begin position="261"/>
        <end position="297"/>
    </location>
</feature>
<dbReference type="GeneTree" id="ENSGT00390000010744"/>
<dbReference type="Pfam" id="PF01694">
    <property type="entry name" value="Rhomboid"/>
    <property type="match status" value="1"/>
</dbReference>
<evidence type="ECO:0000256" key="5">
    <source>
        <dbReference type="ARBA" id="ARBA00022801"/>
    </source>
</evidence>
<dbReference type="InterPro" id="IPR022764">
    <property type="entry name" value="Peptidase_S54_rhomboid_dom"/>
</dbReference>
<keyword evidence="7" id="KW-0472">Membrane</keyword>
<dbReference type="Gene3D" id="1.20.1540.10">
    <property type="entry name" value="Rhomboid-like"/>
    <property type="match status" value="1"/>
</dbReference>
<dbReference type="AlphaFoldDB" id="A0A8C5F2P9"/>
<evidence type="ECO:0000256" key="1">
    <source>
        <dbReference type="ARBA" id="ARBA00004141"/>
    </source>
</evidence>
<dbReference type="SUPFAM" id="SSF144091">
    <property type="entry name" value="Rhomboid-like"/>
    <property type="match status" value="1"/>
</dbReference>
<proteinExistence type="inferred from homology"/>
<evidence type="ECO:0000256" key="3">
    <source>
        <dbReference type="ARBA" id="ARBA00022670"/>
    </source>
</evidence>
<evidence type="ECO:0000256" key="6">
    <source>
        <dbReference type="ARBA" id="ARBA00022989"/>
    </source>
</evidence>
<dbReference type="GO" id="GO:0006508">
    <property type="term" value="P:proteolysis"/>
    <property type="evidence" value="ECO:0007669"/>
    <property type="project" value="UniProtKB-KW"/>
</dbReference>